<organism evidence="1 2">
    <name type="scientific">Elysia marginata</name>
    <dbReference type="NCBI Taxonomy" id="1093978"/>
    <lineage>
        <taxon>Eukaryota</taxon>
        <taxon>Metazoa</taxon>
        <taxon>Spiralia</taxon>
        <taxon>Lophotrochozoa</taxon>
        <taxon>Mollusca</taxon>
        <taxon>Gastropoda</taxon>
        <taxon>Heterobranchia</taxon>
        <taxon>Euthyneura</taxon>
        <taxon>Panpulmonata</taxon>
        <taxon>Sacoglossa</taxon>
        <taxon>Placobranchoidea</taxon>
        <taxon>Plakobranchidae</taxon>
        <taxon>Elysia</taxon>
    </lineage>
</organism>
<accession>A0AAV4EVH7</accession>
<evidence type="ECO:0000313" key="2">
    <source>
        <dbReference type="Proteomes" id="UP000762676"/>
    </source>
</evidence>
<dbReference type="Proteomes" id="UP000762676">
    <property type="component" value="Unassembled WGS sequence"/>
</dbReference>
<name>A0AAV4EVH7_9GAST</name>
<keyword evidence="2" id="KW-1185">Reference proteome</keyword>
<evidence type="ECO:0008006" key="3">
    <source>
        <dbReference type="Google" id="ProtNLM"/>
    </source>
</evidence>
<sequence>MAICIDISLGEYVDRAHSLNSKVVTKIHKSCEIFDRDTGEVSIPAILVFRKWFQNPLLTPRMCPLWRGLELLAARIGRAKLSPSEVGGMLRYTPKLTKGSDKLFRKLHDKGEWPRLFLSLDHANRVWRGRKTVRGVKLKTVSQIENSEGSQIYSLESNLGSSGINLGLSKIRTCTRASRFGFTSIR</sequence>
<dbReference type="AlphaFoldDB" id="A0AAV4EVH7"/>
<proteinExistence type="predicted"/>
<evidence type="ECO:0000313" key="1">
    <source>
        <dbReference type="EMBL" id="GFR65138.1"/>
    </source>
</evidence>
<reference evidence="1 2" key="1">
    <citation type="journal article" date="2021" name="Elife">
        <title>Chloroplast acquisition without the gene transfer in kleptoplastic sea slugs, Plakobranchus ocellatus.</title>
        <authorList>
            <person name="Maeda T."/>
            <person name="Takahashi S."/>
            <person name="Yoshida T."/>
            <person name="Shimamura S."/>
            <person name="Takaki Y."/>
            <person name="Nagai Y."/>
            <person name="Toyoda A."/>
            <person name="Suzuki Y."/>
            <person name="Arimoto A."/>
            <person name="Ishii H."/>
            <person name="Satoh N."/>
            <person name="Nishiyama T."/>
            <person name="Hasebe M."/>
            <person name="Maruyama T."/>
            <person name="Minagawa J."/>
            <person name="Obokata J."/>
            <person name="Shigenobu S."/>
        </authorList>
    </citation>
    <scope>NUCLEOTIDE SEQUENCE [LARGE SCALE GENOMIC DNA]</scope>
</reference>
<gene>
    <name evidence="1" type="ORF">ElyMa_001940800</name>
</gene>
<comment type="caution">
    <text evidence="1">The sequence shown here is derived from an EMBL/GenBank/DDBJ whole genome shotgun (WGS) entry which is preliminary data.</text>
</comment>
<protein>
    <recommendedName>
        <fullName evidence="3">TROVE domain-containing protein</fullName>
    </recommendedName>
</protein>
<dbReference type="EMBL" id="BMAT01003935">
    <property type="protein sequence ID" value="GFR65138.1"/>
    <property type="molecule type" value="Genomic_DNA"/>
</dbReference>